<proteinExistence type="predicted"/>
<dbReference type="SMART" id="SM00869">
    <property type="entry name" value="Autotransporter"/>
    <property type="match status" value="1"/>
</dbReference>
<dbReference type="Pfam" id="PF00657">
    <property type="entry name" value="Lipase_GDSL"/>
    <property type="match status" value="1"/>
</dbReference>
<organism evidence="3 4">
    <name type="scientific">Cyanomargarita calcarea GSE-NOS-MK-12-04C</name>
    <dbReference type="NCBI Taxonomy" id="2839659"/>
    <lineage>
        <taxon>Bacteria</taxon>
        <taxon>Bacillati</taxon>
        <taxon>Cyanobacteriota</taxon>
        <taxon>Cyanophyceae</taxon>
        <taxon>Nostocales</taxon>
        <taxon>Cyanomargaritaceae</taxon>
        <taxon>Cyanomargarita</taxon>
    </lineage>
</organism>
<sequence>MSTLFLPQRGSCKDGIAFWAASFATLALSLMSAMLPLKAEAQEYNQLYLFGDSLTDNGNLFRLTGNTFPPNPYYQGRFSNGLVWVETLGSQLKIGSTSTNNFAIAGASTGQLNSLNGVLGVTLPSLPSQLSIFTSAAGTPSRDALFVLWAGANDYLILPSELRTTDTQVVVNNLSNSVAALIGKGARNIIVVNLPDLGKLPQERVLPTTGNLSAMTTSHNNNLNIALQQIAKNRDVNIIPVDSFALVNEISAEPGKYGFTNTTDACLNQATGTICSNPDQYLFWDGVHPTAHLHQLIGEFAVAILNAPFRIAPQGDIALGIAKRQVQLIDSRLIALRIPPTTSDKRLGTFLNGDVNFGDKHSHNTEPGYNFTTSGVTAGVDYRITDNLALGIALGLTGNETNLSGNRGKIDTNGYAVSLYSNYAQNNFYANGAVSYGGNDFDIKRQITFDNRTATASTSGDQFSVNMNGGYIAKSGNVSYGPTLGMRYDRVNIDGYTEKNAGSLNMKVNNQEAESFVLNVGAEASVALNTGIGTVIPNVRASYEHQFANNSREITTELVTQPGIPMRTRTGDPDRDYIKLGAGAQLVFSQNLSGAIDYETIIRRNDISDNVIKGEVRYQF</sequence>
<dbReference type="InterPro" id="IPR005546">
    <property type="entry name" value="Autotransporte_beta"/>
</dbReference>
<dbReference type="PANTHER" id="PTHR45648:SF22">
    <property type="entry name" value="GDSL LIPASE_ACYLHYDROLASE FAMILY PROTEIN (AFU_ORTHOLOGUE AFUA_4G14700)"/>
    <property type="match status" value="1"/>
</dbReference>
<dbReference type="PANTHER" id="PTHR45648">
    <property type="entry name" value="GDSL LIPASE/ACYLHYDROLASE FAMILY PROTEIN (AFU_ORTHOLOGUE AFUA_4G14700)"/>
    <property type="match status" value="1"/>
</dbReference>
<dbReference type="AlphaFoldDB" id="A0A951QTG9"/>
<keyword evidence="1" id="KW-0378">Hydrolase</keyword>
<feature type="domain" description="Autotransporter" evidence="2">
    <location>
        <begin position="342"/>
        <end position="620"/>
    </location>
</feature>
<name>A0A951QTG9_9CYAN</name>
<dbReference type="GO" id="GO:0016788">
    <property type="term" value="F:hydrolase activity, acting on ester bonds"/>
    <property type="evidence" value="ECO:0007669"/>
    <property type="project" value="InterPro"/>
</dbReference>
<reference evidence="3" key="1">
    <citation type="submission" date="2021-05" db="EMBL/GenBank/DDBJ databases">
        <authorList>
            <person name="Pietrasiak N."/>
            <person name="Ward R."/>
            <person name="Stajich J.E."/>
            <person name="Kurbessoian T."/>
        </authorList>
    </citation>
    <scope>NUCLEOTIDE SEQUENCE</scope>
    <source>
        <strain evidence="3">GSE-NOS-MK-12-04C</strain>
    </source>
</reference>
<evidence type="ECO:0000313" key="3">
    <source>
        <dbReference type="EMBL" id="MBW4670792.1"/>
    </source>
</evidence>
<dbReference type="Gene3D" id="2.40.128.130">
    <property type="entry name" value="Autotransporter beta-domain"/>
    <property type="match status" value="1"/>
</dbReference>
<dbReference type="EMBL" id="JAHHGZ010000035">
    <property type="protein sequence ID" value="MBW4670792.1"/>
    <property type="molecule type" value="Genomic_DNA"/>
</dbReference>
<gene>
    <name evidence="3" type="ORF">KME60_26055</name>
</gene>
<dbReference type="InterPro" id="IPR036709">
    <property type="entry name" value="Autotransporte_beta_dom_sf"/>
</dbReference>
<evidence type="ECO:0000256" key="1">
    <source>
        <dbReference type="ARBA" id="ARBA00022801"/>
    </source>
</evidence>
<comment type="caution">
    <text evidence="3">The sequence shown here is derived from an EMBL/GenBank/DDBJ whole genome shotgun (WGS) entry which is preliminary data.</text>
</comment>
<accession>A0A951QTG9</accession>
<dbReference type="Proteomes" id="UP000729701">
    <property type="component" value="Unassembled WGS sequence"/>
</dbReference>
<dbReference type="SUPFAM" id="SSF52266">
    <property type="entry name" value="SGNH hydrolase"/>
    <property type="match status" value="1"/>
</dbReference>
<dbReference type="PROSITE" id="PS51208">
    <property type="entry name" value="AUTOTRANSPORTER"/>
    <property type="match status" value="1"/>
</dbReference>
<protein>
    <submittedName>
        <fullName evidence="3">Autotransporter domain-containing protein</fullName>
    </submittedName>
</protein>
<dbReference type="InterPro" id="IPR001087">
    <property type="entry name" value="GDSL"/>
</dbReference>
<dbReference type="Pfam" id="PF03797">
    <property type="entry name" value="Autotransporter"/>
    <property type="match status" value="1"/>
</dbReference>
<dbReference type="CDD" id="cd01846">
    <property type="entry name" value="fatty_acyltransferase_like"/>
    <property type="match status" value="1"/>
</dbReference>
<dbReference type="Gene3D" id="3.40.50.1110">
    <property type="entry name" value="SGNH hydrolase"/>
    <property type="match status" value="1"/>
</dbReference>
<dbReference type="InterPro" id="IPR051058">
    <property type="entry name" value="GDSL_Est/Lipase"/>
</dbReference>
<evidence type="ECO:0000313" key="4">
    <source>
        <dbReference type="Proteomes" id="UP000729701"/>
    </source>
</evidence>
<reference evidence="3" key="2">
    <citation type="journal article" date="2022" name="Microbiol. Resour. Announc.">
        <title>Metagenome Sequencing to Explore Phylogenomics of Terrestrial Cyanobacteria.</title>
        <authorList>
            <person name="Ward R.D."/>
            <person name="Stajich J.E."/>
            <person name="Johansen J.R."/>
            <person name="Huntemann M."/>
            <person name="Clum A."/>
            <person name="Foster B."/>
            <person name="Foster B."/>
            <person name="Roux S."/>
            <person name="Palaniappan K."/>
            <person name="Varghese N."/>
            <person name="Mukherjee S."/>
            <person name="Reddy T.B.K."/>
            <person name="Daum C."/>
            <person name="Copeland A."/>
            <person name="Chen I.A."/>
            <person name="Ivanova N.N."/>
            <person name="Kyrpides N.C."/>
            <person name="Shapiro N."/>
            <person name="Eloe-Fadrosh E.A."/>
            <person name="Pietrasiak N."/>
        </authorList>
    </citation>
    <scope>NUCLEOTIDE SEQUENCE</scope>
    <source>
        <strain evidence="3">GSE-NOS-MK-12-04C</strain>
    </source>
</reference>
<evidence type="ECO:0000259" key="2">
    <source>
        <dbReference type="PROSITE" id="PS51208"/>
    </source>
</evidence>
<dbReference type="InterPro" id="IPR036514">
    <property type="entry name" value="SGNH_hydro_sf"/>
</dbReference>
<dbReference type="SUPFAM" id="SSF103515">
    <property type="entry name" value="Autotransporter"/>
    <property type="match status" value="1"/>
</dbReference>